<feature type="region of interest" description="Disordered" evidence="1">
    <location>
        <begin position="95"/>
        <end position="142"/>
    </location>
</feature>
<evidence type="ECO:0000313" key="2">
    <source>
        <dbReference type="EMBL" id="KZT51685.1"/>
    </source>
</evidence>
<evidence type="ECO:0000256" key="1">
    <source>
        <dbReference type="SAM" id="MobiDB-lite"/>
    </source>
</evidence>
<feature type="region of interest" description="Disordered" evidence="1">
    <location>
        <begin position="176"/>
        <end position="196"/>
    </location>
</feature>
<evidence type="ECO:0000313" key="3">
    <source>
        <dbReference type="Proteomes" id="UP000076842"/>
    </source>
</evidence>
<organism evidence="2 3">
    <name type="scientific">Calocera cornea HHB12733</name>
    <dbReference type="NCBI Taxonomy" id="1353952"/>
    <lineage>
        <taxon>Eukaryota</taxon>
        <taxon>Fungi</taxon>
        <taxon>Dikarya</taxon>
        <taxon>Basidiomycota</taxon>
        <taxon>Agaricomycotina</taxon>
        <taxon>Dacrymycetes</taxon>
        <taxon>Dacrymycetales</taxon>
        <taxon>Dacrymycetaceae</taxon>
        <taxon>Calocera</taxon>
    </lineage>
</organism>
<dbReference type="InParanoid" id="A0A165CYH9"/>
<dbReference type="Proteomes" id="UP000076842">
    <property type="component" value="Unassembled WGS sequence"/>
</dbReference>
<gene>
    <name evidence="2" type="ORF">CALCODRAFT_532866</name>
</gene>
<feature type="region of interest" description="Disordered" evidence="1">
    <location>
        <begin position="386"/>
        <end position="410"/>
    </location>
</feature>
<dbReference type="EMBL" id="KV424096">
    <property type="protein sequence ID" value="KZT51685.1"/>
    <property type="molecule type" value="Genomic_DNA"/>
</dbReference>
<keyword evidence="3" id="KW-1185">Reference proteome</keyword>
<feature type="compositionally biased region" description="Basic and acidic residues" evidence="1">
    <location>
        <begin position="176"/>
        <end position="192"/>
    </location>
</feature>
<protein>
    <submittedName>
        <fullName evidence="2">Uncharacterized protein</fullName>
    </submittedName>
</protein>
<reference evidence="2 3" key="1">
    <citation type="journal article" date="2016" name="Mol. Biol. Evol.">
        <title>Comparative Genomics of Early-Diverging Mushroom-Forming Fungi Provides Insights into the Origins of Lignocellulose Decay Capabilities.</title>
        <authorList>
            <person name="Nagy L.G."/>
            <person name="Riley R."/>
            <person name="Tritt A."/>
            <person name="Adam C."/>
            <person name="Daum C."/>
            <person name="Floudas D."/>
            <person name="Sun H."/>
            <person name="Yadav J.S."/>
            <person name="Pangilinan J."/>
            <person name="Larsson K.H."/>
            <person name="Matsuura K."/>
            <person name="Barry K."/>
            <person name="Labutti K."/>
            <person name="Kuo R."/>
            <person name="Ohm R.A."/>
            <person name="Bhattacharya S.S."/>
            <person name="Shirouzu T."/>
            <person name="Yoshinaga Y."/>
            <person name="Martin F.M."/>
            <person name="Grigoriev I.V."/>
            <person name="Hibbett D.S."/>
        </authorList>
    </citation>
    <scope>NUCLEOTIDE SEQUENCE [LARGE SCALE GENOMIC DNA]</scope>
    <source>
        <strain evidence="2 3">HHB12733</strain>
    </source>
</reference>
<proteinExistence type="predicted"/>
<dbReference type="OrthoDB" id="3400166at2759"/>
<sequence length="481" mass="54864">MPSQAKVGPADITTQLKRLSAPQRLALGKAIATLQDAPEDWNLDPALLPTAQNEAISELKETVDKLKDDVSALLDRLDDLRGELDTAHEQILELEQNQITHSAPKSRAKRVRMNDAAPHPSNSDAANDTAPRLAKKRKTALDDTEKEIRERLLHGWTHTESKRTLASTISNLIGFDKHENDGKMPGRGKHEPEAEEGTPAFMLPDWAKTWREDENYQIVDKTIKLVQSMHKPNSPLVPEGKEAWVSYNNLSDILHSHWGQMKKQFDTENDSKKKQQQHKWALEGRLTERRNTGAELVAAEKGITDIDQFVADTLHESWMPEERAWDDEPDLEKNTAWWEEMSQSDDLSRVQKKDHTSAWELKRPAWMSRPYFQFLSSLVRRKELAELETPSSRRGKKSAPTPRIDLGNVSNLLPNPHFPPFEFMIDPAWKQSEMSKHPTFKFLKKLPASITAEVAAELQELNGPWVHPDCYDEINEDESSE</sequence>
<name>A0A165CYH9_9BASI</name>
<dbReference type="AlphaFoldDB" id="A0A165CYH9"/>
<accession>A0A165CYH9</accession>